<sequence>MKSGGGVKVVAVGEKEVTFVPGIDHLLARSWIDNEGRRYMEHLSTCLVQSNVFVTTLTVNGSKRHLPIQYCSVYWYVTSCLLLMTSAIMLVTSASIPRWLRMDCNRPGNIRRVHDYALWYLIVCKEDVCQTWSYTSVRTNTQSTERPLYDDSDVSSSSVVADLRLSKGQMVGTEIEITAAFLLELLTFSIMLRLSIKSRRTSIISQRFHLSRRERARHADVCLHCSAFLAAIVAAVCIFIPFERFAEINRKLSTIDVHTGCSISTPFGIIVLGFSGLALVLSAIFNVRIIYSRVSQGCTANGDDVMDDENRKMVALVAMESKDNNLKGYADPMLPGYSNIDTETEVT</sequence>
<evidence type="ECO:0008006" key="4">
    <source>
        <dbReference type="Google" id="ProtNLM"/>
    </source>
</evidence>
<feature type="transmembrane region" description="Helical" evidence="1">
    <location>
        <begin position="262"/>
        <end position="285"/>
    </location>
</feature>
<reference evidence="2" key="1">
    <citation type="submission" date="2022-11" db="EMBL/GenBank/DDBJ databases">
        <title>Centuries of genome instability and evolution in soft-shell clam transmissible cancer (bioRxiv).</title>
        <authorList>
            <person name="Hart S.F.M."/>
            <person name="Yonemitsu M.A."/>
            <person name="Giersch R.M."/>
            <person name="Beal B.F."/>
            <person name="Arriagada G."/>
            <person name="Davis B.W."/>
            <person name="Ostrander E.A."/>
            <person name="Goff S.P."/>
            <person name="Metzger M.J."/>
        </authorList>
    </citation>
    <scope>NUCLEOTIDE SEQUENCE</scope>
    <source>
        <strain evidence="2">MELC-2E11</strain>
        <tissue evidence="2">Siphon/mantle</tissue>
    </source>
</reference>
<dbReference type="Proteomes" id="UP001164746">
    <property type="component" value="Chromosome 2"/>
</dbReference>
<keyword evidence="1" id="KW-1133">Transmembrane helix</keyword>
<gene>
    <name evidence="2" type="ORF">MAR_029592</name>
</gene>
<keyword evidence="1" id="KW-0812">Transmembrane</keyword>
<keyword evidence="3" id="KW-1185">Reference proteome</keyword>
<dbReference type="EMBL" id="CP111013">
    <property type="protein sequence ID" value="WAQ96902.1"/>
    <property type="molecule type" value="Genomic_DNA"/>
</dbReference>
<organism evidence="2 3">
    <name type="scientific">Mya arenaria</name>
    <name type="common">Soft-shell clam</name>
    <dbReference type="NCBI Taxonomy" id="6604"/>
    <lineage>
        <taxon>Eukaryota</taxon>
        <taxon>Metazoa</taxon>
        <taxon>Spiralia</taxon>
        <taxon>Lophotrochozoa</taxon>
        <taxon>Mollusca</taxon>
        <taxon>Bivalvia</taxon>
        <taxon>Autobranchia</taxon>
        <taxon>Heteroconchia</taxon>
        <taxon>Euheterodonta</taxon>
        <taxon>Imparidentia</taxon>
        <taxon>Neoheterodontei</taxon>
        <taxon>Myida</taxon>
        <taxon>Myoidea</taxon>
        <taxon>Myidae</taxon>
        <taxon>Mya</taxon>
    </lineage>
</organism>
<protein>
    <recommendedName>
        <fullName evidence="4">G-protein coupled receptors family 1 profile domain-containing protein</fullName>
    </recommendedName>
</protein>
<feature type="transmembrane region" description="Helical" evidence="1">
    <location>
        <begin position="73"/>
        <end position="96"/>
    </location>
</feature>
<evidence type="ECO:0000256" key="1">
    <source>
        <dbReference type="SAM" id="Phobius"/>
    </source>
</evidence>
<name>A0ABY7DJM1_MYAAR</name>
<proteinExistence type="predicted"/>
<evidence type="ECO:0000313" key="3">
    <source>
        <dbReference type="Proteomes" id="UP001164746"/>
    </source>
</evidence>
<feature type="transmembrane region" description="Helical" evidence="1">
    <location>
        <begin position="177"/>
        <end position="196"/>
    </location>
</feature>
<accession>A0ABY7DJM1</accession>
<keyword evidence="1" id="KW-0472">Membrane</keyword>
<evidence type="ECO:0000313" key="2">
    <source>
        <dbReference type="EMBL" id="WAQ96902.1"/>
    </source>
</evidence>
<feature type="transmembrane region" description="Helical" evidence="1">
    <location>
        <begin position="221"/>
        <end position="242"/>
    </location>
</feature>